<dbReference type="Proteomes" id="UP000323300">
    <property type="component" value="Unassembled WGS sequence"/>
</dbReference>
<evidence type="ECO:0008006" key="3">
    <source>
        <dbReference type="Google" id="ProtNLM"/>
    </source>
</evidence>
<sequence length="71" mass="8070">MDDPLAKYLVPWTEEELAKLRLLAAHNERIGSIARKLGRTRIGIRARAAHDGIRLRERGSFRVAGPISYFL</sequence>
<gene>
    <name evidence="1" type="ORF">SAMN04488498_102354</name>
</gene>
<dbReference type="EMBL" id="FOSL01000002">
    <property type="protein sequence ID" value="SFK08781.1"/>
    <property type="molecule type" value="Genomic_DNA"/>
</dbReference>
<organism evidence="1 2">
    <name type="scientific">Neomesorhizobium albiziae</name>
    <dbReference type="NCBI Taxonomy" id="335020"/>
    <lineage>
        <taxon>Bacteria</taxon>
        <taxon>Pseudomonadati</taxon>
        <taxon>Pseudomonadota</taxon>
        <taxon>Alphaproteobacteria</taxon>
        <taxon>Hyphomicrobiales</taxon>
        <taxon>Phyllobacteriaceae</taxon>
        <taxon>Neomesorhizobium</taxon>
    </lineage>
</organism>
<proteinExistence type="predicted"/>
<keyword evidence="2" id="KW-1185">Reference proteome</keyword>
<dbReference type="RefSeq" id="WP_149759055.1">
    <property type="nucleotide sequence ID" value="NZ_BSPE01000028.1"/>
</dbReference>
<reference evidence="1 2" key="1">
    <citation type="submission" date="2016-10" db="EMBL/GenBank/DDBJ databases">
        <authorList>
            <person name="Varghese N."/>
            <person name="Submissions S."/>
        </authorList>
    </citation>
    <scope>NUCLEOTIDE SEQUENCE [LARGE SCALE GENOMIC DNA]</scope>
    <source>
        <strain evidence="1 2">DSM 21822</strain>
    </source>
</reference>
<dbReference type="AlphaFoldDB" id="A0A1I3WQR8"/>
<accession>A0A1I3WQR8</accession>
<protein>
    <recommendedName>
        <fullName evidence="3">GcrA cell cycle regulator</fullName>
    </recommendedName>
</protein>
<evidence type="ECO:0000313" key="2">
    <source>
        <dbReference type="Proteomes" id="UP000323300"/>
    </source>
</evidence>
<evidence type="ECO:0000313" key="1">
    <source>
        <dbReference type="EMBL" id="SFK08781.1"/>
    </source>
</evidence>
<name>A0A1I3WQR8_9HYPH</name>